<dbReference type="Gene3D" id="2.60.40.420">
    <property type="entry name" value="Cupredoxins - blue copper proteins"/>
    <property type="match status" value="1"/>
</dbReference>
<dbReference type="SUPFAM" id="SSF49503">
    <property type="entry name" value="Cupredoxins"/>
    <property type="match status" value="1"/>
</dbReference>
<name>A0A8J3KSV0_9ACTN</name>
<feature type="domain" description="EfeO-type cupredoxin-like" evidence="1">
    <location>
        <begin position="11"/>
        <end position="86"/>
    </location>
</feature>
<evidence type="ECO:0000313" key="3">
    <source>
        <dbReference type="Proteomes" id="UP000630887"/>
    </source>
</evidence>
<comment type="caution">
    <text evidence="2">The sequence shown here is derived from an EMBL/GenBank/DDBJ whole genome shotgun (WGS) entry which is preliminary data.</text>
</comment>
<reference evidence="2 3" key="1">
    <citation type="submission" date="2021-01" db="EMBL/GenBank/DDBJ databases">
        <title>Whole genome shotgun sequence of Catellatospora coxensis NBRC 107359.</title>
        <authorList>
            <person name="Komaki H."/>
            <person name="Tamura T."/>
        </authorList>
    </citation>
    <scope>NUCLEOTIDE SEQUENCE [LARGE SCALE GENOMIC DNA]</scope>
    <source>
        <strain evidence="2 3">NBRC 107359</strain>
    </source>
</reference>
<dbReference type="AlphaFoldDB" id="A0A8J3KSV0"/>
<organism evidence="2 3">
    <name type="scientific">Catellatospora coxensis</name>
    <dbReference type="NCBI Taxonomy" id="310354"/>
    <lineage>
        <taxon>Bacteria</taxon>
        <taxon>Bacillati</taxon>
        <taxon>Actinomycetota</taxon>
        <taxon>Actinomycetes</taxon>
        <taxon>Micromonosporales</taxon>
        <taxon>Micromonosporaceae</taxon>
        <taxon>Catellatospora</taxon>
    </lineage>
</organism>
<dbReference type="Proteomes" id="UP000630887">
    <property type="component" value="Unassembled WGS sequence"/>
</dbReference>
<dbReference type="InterPro" id="IPR028096">
    <property type="entry name" value="EfeO_Cupredoxin"/>
</dbReference>
<dbReference type="Pfam" id="PF13473">
    <property type="entry name" value="Cupredoxin_1"/>
    <property type="match status" value="1"/>
</dbReference>
<dbReference type="RefSeq" id="WP_203692036.1">
    <property type="nucleotide sequence ID" value="NZ_BAAALC010000025.1"/>
</dbReference>
<protein>
    <recommendedName>
        <fullName evidence="1">EfeO-type cupredoxin-like domain-containing protein</fullName>
    </recommendedName>
</protein>
<evidence type="ECO:0000259" key="1">
    <source>
        <dbReference type="Pfam" id="PF13473"/>
    </source>
</evidence>
<dbReference type="EMBL" id="BONI01000016">
    <property type="protein sequence ID" value="GIG05593.1"/>
    <property type="molecule type" value="Genomic_DNA"/>
</dbReference>
<sequence>MPGNVADPVRGAYAPDDLEVAAGLPTTLIVRSDKATGCVRSFVIPSLAIDEILPINGDTRIDFGVLEPGRLAYSCGMGMYTGRLTVTEPSS</sequence>
<gene>
    <name evidence="2" type="ORF">Cco03nite_22930</name>
</gene>
<dbReference type="InterPro" id="IPR008972">
    <property type="entry name" value="Cupredoxin"/>
</dbReference>
<proteinExistence type="predicted"/>
<accession>A0A8J3KSV0</accession>
<keyword evidence="3" id="KW-1185">Reference proteome</keyword>
<evidence type="ECO:0000313" key="2">
    <source>
        <dbReference type="EMBL" id="GIG05593.1"/>
    </source>
</evidence>